<keyword evidence="6" id="KW-0414">Isoprene biosynthesis</keyword>
<dbReference type="PROSITE" id="PS00444">
    <property type="entry name" value="POLYPRENYL_SYNTHASE_2"/>
    <property type="match status" value="1"/>
</dbReference>
<evidence type="ECO:0000256" key="4">
    <source>
        <dbReference type="ARBA" id="ARBA00022723"/>
    </source>
</evidence>
<dbReference type="Pfam" id="PF00348">
    <property type="entry name" value="polyprenyl_synt"/>
    <property type="match status" value="1"/>
</dbReference>
<dbReference type="SFLD" id="SFLDG01017">
    <property type="entry name" value="Polyprenyl_Transferase_Like"/>
    <property type="match status" value="1"/>
</dbReference>
<dbReference type="InterPro" id="IPR033749">
    <property type="entry name" value="Polyprenyl_synt_CS"/>
</dbReference>
<dbReference type="PANTHER" id="PTHR43281:SF1">
    <property type="entry name" value="FARNESYL DIPHOSPHATE SYNTHASE"/>
    <property type="match status" value="1"/>
</dbReference>
<dbReference type="InterPro" id="IPR008949">
    <property type="entry name" value="Isoprenoid_synthase_dom_sf"/>
</dbReference>
<comment type="cofactor">
    <cofactor evidence="1">
        <name>Mg(2+)</name>
        <dbReference type="ChEBI" id="CHEBI:18420"/>
    </cofactor>
</comment>
<name>A0A1H8RVM7_9GAMM</name>
<dbReference type="SFLD" id="SFLDS00005">
    <property type="entry name" value="Isoprenoid_Synthase_Type_I"/>
    <property type="match status" value="1"/>
</dbReference>
<dbReference type="RefSeq" id="WP_091640947.1">
    <property type="nucleotide sequence ID" value="NZ_FOEG01000002.1"/>
</dbReference>
<dbReference type="GO" id="GO:0016114">
    <property type="term" value="P:terpenoid biosynthetic process"/>
    <property type="evidence" value="ECO:0007669"/>
    <property type="project" value="UniProtKB-ARBA"/>
</dbReference>
<evidence type="ECO:0000256" key="5">
    <source>
        <dbReference type="ARBA" id="ARBA00022842"/>
    </source>
</evidence>
<dbReference type="InterPro" id="IPR053378">
    <property type="entry name" value="Prenyl_diphosphate_synthase"/>
</dbReference>
<proteinExistence type="inferred from homology"/>
<dbReference type="PROSITE" id="PS00723">
    <property type="entry name" value="POLYPRENYL_SYNTHASE_1"/>
    <property type="match status" value="1"/>
</dbReference>
<evidence type="ECO:0000313" key="8">
    <source>
        <dbReference type="EMBL" id="SEO70405.1"/>
    </source>
</evidence>
<keyword evidence="3 7" id="KW-0808">Transferase</keyword>
<evidence type="ECO:0000256" key="1">
    <source>
        <dbReference type="ARBA" id="ARBA00001946"/>
    </source>
</evidence>
<dbReference type="GO" id="GO:0004659">
    <property type="term" value="F:prenyltransferase activity"/>
    <property type="evidence" value="ECO:0007669"/>
    <property type="project" value="InterPro"/>
</dbReference>
<protein>
    <submittedName>
        <fullName evidence="8">Farnesyl-diphosphate synthase</fullName>
    </submittedName>
</protein>
<gene>
    <name evidence="8" type="ORF">SAMN04488052_102286</name>
</gene>
<dbReference type="AlphaFoldDB" id="A0A1H8RVM7"/>
<keyword evidence="9" id="KW-1185">Reference proteome</keyword>
<dbReference type="PANTHER" id="PTHR43281">
    <property type="entry name" value="FARNESYL DIPHOSPHATE SYNTHASE"/>
    <property type="match status" value="1"/>
</dbReference>
<reference evidence="8 9" key="1">
    <citation type="submission" date="2016-10" db="EMBL/GenBank/DDBJ databases">
        <authorList>
            <person name="de Groot N.N."/>
        </authorList>
    </citation>
    <scope>NUCLEOTIDE SEQUENCE [LARGE SCALE GENOMIC DNA]</scope>
    <source>
        <strain evidence="8 9">CGMCC 1.6291</strain>
    </source>
</reference>
<dbReference type="GO" id="GO:0008654">
    <property type="term" value="P:phospholipid biosynthetic process"/>
    <property type="evidence" value="ECO:0007669"/>
    <property type="project" value="UniProtKB-ARBA"/>
</dbReference>
<evidence type="ECO:0000256" key="2">
    <source>
        <dbReference type="ARBA" id="ARBA00006706"/>
    </source>
</evidence>
<evidence type="ECO:0000313" key="9">
    <source>
        <dbReference type="Proteomes" id="UP000199657"/>
    </source>
</evidence>
<keyword evidence="4" id="KW-0479">Metal-binding</keyword>
<dbReference type="OrthoDB" id="9805316at2"/>
<comment type="similarity">
    <text evidence="2 7">Belongs to the FPP/GGPP synthase family.</text>
</comment>
<dbReference type="SUPFAM" id="SSF48576">
    <property type="entry name" value="Terpenoid synthases"/>
    <property type="match status" value="1"/>
</dbReference>
<evidence type="ECO:0000256" key="7">
    <source>
        <dbReference type="RuleBase" id="RU004466"/>
    </source>
</evidence>
<dbReference type="EMBL" id="FOEG01000002">
    <property type="protein sequence ID" value="SEO70405.1"/>
    <property type="molecule type" value="Genomic_DNA"/>
</dbReference>
<dbReference type="NCBIfam" id="NF007877">
    <property type="entry name" value="PRK10581.1"/>
    <property type="match status" value="1"/>
</dbReference>
<dbReference type="CDD" id="cd00685">
    <property type="entry name" value="Trans_IPPS_HT"/>
    <property type="match status" value="1"/>
</dbReference>
<dbReference type="GO" id="GO:0005737">
    <property type="term" value="C:cytoplasm"/>
    <property type="evidence" value="ECO:0007669"/>
    <property type="project" value="UniProtKB-ARBA"/>
</dbReference>
<dbReference type="NCBIfam" id="NF045485">
    <property type="entry name" value="FPPsyn"/>
    <property type="match status" value="1"/>
</dbReference>
<keyword evidence="5" id="KW-0460">Magnesium</keyword>
<dbReference type="InterPro" id="IPR000092">
    <property type="entry name" value="Polyprenyl_synt"/>
</dbReference>
<dbReference type="GO" id="GO:0046872">
    <property type="term" value="F:metal ion binding"/>
    <property type="evidence" value="ECO:0007669"/>
    <property type="project" value="UniProtKB-KW"/>
</dbReference>
<evidence type="ECO:0000256" key="6">
    <source>
        <dbReference type="ARBA" id="ARBA00023229"/>
    </source>
</evidence>
<accession>A0A1H8RVM7</accession>
<dbReference type="Proteomes" id="UP000199657">
    <property type="component" value="Unassembled WGS sequence"/>
</dbReference>
<organism evidence="8 9">
    <name type="scientific">Aquisalimonas asiatica</name>
    <dbReference type="NCBI Taxonomy" id="406100"/>
    <lineage>
        <taxon>Bacteria</taxon>
        <taxon>Pseudomonadati</taxon>
        <taxon>Pseudomonadota</taxon>
        <taxon>Gammaproteobacteria</taxon>
        <taxon>Chromatiales</taxon>
        <taxon>Ectothiorhodospiraceae</taxon>
        <taxon>Aquisalimonas</taxon>
    </lineage>
</organism>
<dbReference type="Gene3D" id="1.10.600.10">
    <property type="entry name" value="Farnesyl Diphosphate Synthase"/>
    <property type="match status" value="1"/>
</dbReference>
<sequence>MSNPSNRSNPSKVLEARLPACQSRVEAALDRLLPTADTLPMRLHEAMRYAVMGSGKRLRPTLVYATGEALGLEPESLDGPACAVELIHAYSLVHDDLPCMDDDDLRRGRPTCHKAYDEATAVLVGDALQALAFRALAEESSGTIGTEARLKMVASLSMAAGSRGMVGGQALDLAATGQTLDLAQLEDLHIHKTGALIRSSVMLGALADPDHDQEGLERLDRYAKSIGLAFQIQDDILDVEGTTDALGKSSGADARMHKATYPALLGLKEARAHGRELIDRALASLEPFDARADCLRGLAHFIMERGK</sequence>
<dbReference type="STRING" id="406100.SAMN04488052_102286"/>
<dbReference type="FunFam" id="1.10.600.10:FF:000001">
    <property type="entry name" value="Geranylgeranyl diphosphate synthase"/>
    <property type="match status" value="1"/>
</dbReference>
<evidence type="ECO:0000256" key="3">
    <source>
        <dbReference type="ARBA" id="ARBA00022679"/>
    </source>
</evidence>